<accession>A0A642UUK1</accession>
<dbReference type="VEuPathDB" id="FungiDB:DIURU_001302"/>
<name>A0A642UUK1_DIURU</name>
<proteinExistence type="predicted"/>
<dbReference type="GO" id="GO:0005634">
    <property type="term" value="C:nucleus"/>
    <property type="evidence" value="ECO:0007669"/>
    <property type="project" value="TreeGrafter"/>
</dbReference>
<protein>
    <recommendedName>
        <fullName evidence="1">Cyclin N-terminal domain-containing protein</fullName>
    </recommendedName>
</protein>
<dbReference type="Pfam" id="PF00134">
    <property type="entry name" value="Cyclin_N"/>
    <property type="match status" value="1"/>
</dbReference>
<dbReference type="GO" id="GO:0000307">
    <property type="term" value="C:cyclin-dependent protein kinase holoenzyme complex"/>
    <property type="evidence" value="ECO:0007669"/>
    <property type="project" value="TreeGrafter"/>
</dbReference>
<dbReference type="Gene3D" id="1.10.472.10">
    <property type="entry name" value="Cyclin-like"/>
    <property type="match status" value="1"/>
</dbReference>
<feature type="domain" description="Cyclin N-terminal" evidence="1">
    <location>
        <begin position="65"/>
        <end position="163"/>
    </location>
</feature>
<reference evidence="2 3" key="1">
    <citation type="submission" date="2019-07" db="EMBL/GenBank/DDBJ databases">
        <title>Genome assembly of two rare yeast pathogens: Diutina rugosa and Trichomonascus ciferrii.</title>
        <authorList>
            <person name="Mixao V."/>
            <person name="Saus E."/>
            <person name="Hansen A."/>
            <person name="Lass-Flor C."/>
            <person name="Gabaldon T."/>
        </authorList>
    </citation>
    <scope>NUCLEOTIDE SEQUENCE [LARGE SCALE GENOMIC DNA]</scope>
    <source>
        <strain evidence="2 3">CBS 613</strain>
    </source>
</reference>
<dbReference type="PANTHER" id="PTHR15615">
    <property type="match status" value="1"/>
</dbReference>
<dbReference type="OrthoDB" id="286814at2759"/>
<evidence type="ECO:0000313" key="3">
    <source>
        <dbReference type="Proteomes" id="UP000449547"/>
    </source>
</evidence>
<comment type="caution">
    <text evidence="2">The sequence shown here is derived from an EMBL/GenBank/DDBJ whole genome shotgun (WGS) entry which is preliminary data.</text>
</comment>
<dbReference type="EMBL" id="SWFT01000039">
    <property type="protein sequence ID" value="KAA8905925.1"/>
    <property type="molecule type" value="Genomic_DNA"/>
</dbReference>
<organism evidence="2 3">
    <name type="scientific">Diutina rugosa</name>
    <name type="common">Yeast</name>
    <name type="synonym">Candida rugosa</name>
    <dbReference type="NCBI Taxonomy" id="5481"/>
    <lineage>
        <taxon>Eukaryota</taxon>
        <taxon>Fungi</taxon>
        <taxon>Dikarya</taxon>
        <taxon>Ascomycota</taxon>
        <taxon>Saccharomycotina</taxon>
        <taxon>Pichiomycetes</taxon>
        <taxon>Debaryomycetaceae</taxon>
        <taxon>Diutina</taxon>
    </lineage>
</organism>
<dbReference type="CDD" id="cd20557">
    <property type="entry name" value="CYCLIN_ScPCL1-like"/>
    <property type="match status" value="1"/>
</dbReference>
<keyword evidence="3" id="KW-1185">Reference proteome</keyword>
<dbReference type="AlphaFoldDB" id="A0A642UUK1"/>
<dbReference type="GO" id="GO:0019901">
    <property type="term" value="F:protein kinase binding"/>
    <property type="evidence" value="ECO:0007669"/>
    <property type="project" value="InterPro"/>
</dbReference>
<dbReference type="GO" id="GO:0016538">
    <property type="term" value="F:cyclin-dependent protein serine/threonine kinase regulator activity"/>
    <property type="evidence" value="ECO:0007669"/>
    <property type="project" value="TreeGrafter"/>
</dbReference>
<dbReference type="Proteomes" id="UP000449547">
    <property type="component" value="Unassembled WGS sequence"/>
</dbReference>
<evidence type="ECO:0000259" key="1">
    <source>
        <dbReference type="Pfam" id="PF00134"/>
    </source>
</evidence>
<dbReference type="OMA" id="ENWCNIL"/>
<dbReference type="RefSeq" id="XP_034013906.1">
    <property type="nucleotide sequence ID" value="XM_034153831.1"/>
</dbReference>
<dbReference type="SUPFAM" id="SSF47954">
    <property type="entry name" value="Cyclin-like"/>
    <property type="match status" value="1"/>
</dbReference>
<dbReference type="PANTHER" id="PTHR15615:SF36">
    <property type="entry name" value="PHO85 CYCLIN-5"/>
    <property type="match status" value="1"/>
</dbReference>
<evidence type="ECO:0000313" key="2">
    <source>
        <dbReference type="EMBL" id="KAA8905925.1"/>
    </source>
</evidence>
<dbReference type="InterPro" id="IPR006671">
    <property type="entry name" value="Cyclin_N"/>
</dbReference>
<dbReference type="GeneID" id="54779955"/>
<gene>
    <name evidence="2" type="ORF">DIURU_001302</name>
</gene>
<dbReference type="InterPro" id="IPR013922">
    <property type="entry name" value="Cyclin_PHO80-like"/>
</dbReference>
<sequence>MLPTPPASVESSPLEAKSPNHAEYYSSHLNKSQFNSVLITCAVNLLQVLYDDSKVDGGHSKVRFFVVELLRRSKTSIQSLQVACWYLVKLVQRRDGDDLPADPRKLFLGCIILASKFNQDYNYSFKSWLKICGMGASSTDSESFDVAQLRALERQVLKLLGFNCYLNGRKYENWCNILLIFGYDFIHTHNVATGTIDWESVVIVGEKLMKWRRFFTHSFNPQTLESVKVDFRSYYQQQMGSKVVLKASPSLFTSSTKRCRDEIVTSSSAKRRCVEH</sequence>
<dbReference type="InterPro" id="IPR036915">
    <property type="entry name" value="Cyclin-like_sf"/>
</dbReference>